<dbReference type="PANTHER" id="PTHR30154:SF34">
    <property type="entry name" value="TRANSCRIPTIONAL REGULATOR AZLB"/>
    <property type="match status" value="1"/>
</dbReference>
<dbReference type="PRINTS" id="PR00033">
    <property type="entry name" value="HTHASNC"/>
</dbReference>
<evidence type="ECO:0000256" key="2">
    <source>
        <dbReference type="ARBA" id="ARBA00023125"/>
    </source>
</evidence>
<keyword evidence="6" id="KW-1185">Reference proteome</keyword>
<dbReference type="InterPro" id="IPR019885">
    <property type="entry name" value="Tscrpt_reg_HTH_AsnC-type_CS"/>
</dbReference>
<proteinExistence type="predicted"/>
<evidence type="ECO:0000259" key="4">
    <source>
        <dbReference type="PROSITE" id="PS50956"/>
    </source>
</evidence>
<keyword evidence="2" id="KW-0238">DNA-binding</keyword>
<dbReference type="InterPro" id="IPR036390">
    <property type="entry name" value="WH_DNA-bd_sf"/>
</dbReference>
<dbReference type="CDD" id="cd00090">
    <property type="entry name" value="HTH_ARSR"/>
    <property type="match status" value="1"/>
</dbReference>
<organism evidence="5 6">
    <name type="scientific">Commensalibacter papalotli</name>
    <name type="common">ex Botero et al. 2024</name>
    <dbReference type="NCBI Taxonomy" id="2972766"/>
    <lineage>
        <taxon>Bacteria</taxon>
        <taxon>Pseudomonadati</taxon>
        <taxon>Pseudomonadota</taxon>
        <taxon>Alphaproteobacteria</taxon>
        <taxon>Acetobacterales</taxon>
        <taxon>Acetobacteraceae</taxon>
    </lineage>
</organism>
<dbReference type="SUPFAM" id="SSF54909">
    <property type="entry name" value="Dimeric alpha+beta barrel"/>
    <property type="match status" value="1"/>
</dbReference>
<dbReference type="EMBL" id="CAMXCH010000002">
    <property type="protein sequence ID" value="CAI3936551.1"/>
    <property type="molecule type" value="Genomic_DNA"/>
</dbReference>
<evidence type="ECO:0000313" key="5">
    <source>
        <dbReference type="EMBL" id="CAI3936551.1"/>
    </source>
</evidence>
<evidence type="ECO:0000256" key="1">
    <source>
        <dbReference type="ARBA" id="ARBA00023015"/>
    </source>
</evidence>
<dbReference type="Proteomes" id="UP001154272">
    <property type="component" value="Unassembled WGS sequence"/>
</dbReference>
<dbReference type="InterPro" id="IPR000485">
    <property type="entry name" value="AsnC-type_HTH_dom"/>
</dbReference>
<dbReference type="Gene3D" id="3.30.70.920">
    <property type="match status" value="1"/>
</dbReference>
<protein>
    <submittedName>
        <fullName evidence="5">Lrp family (Lrp) (PDB:1I1G)</fullName>
    </submittedName>
</protein>
<dbReference type="InterPro" id="IPR019887">
    <property type="entry name" value="Tscrpt_reg_AsnC/Lrp_C"/>
</dbReference>
<keyword evidence="1" id="KW-0805">Transcription regulation</keyword>
<dbReference type="PROSITE" id="PS00519">
    <property type="entry name" value="HTH_ASNC_1"/>
    <property type="match status" value="1"/>
</dbReference>
<name>A0ABM9HMA2_9PROT</name>
<gene>
    <name evidence="5" type="ORF">R83534S58_LOCUS862</name>
</gene>
<feature type="domain" description="HTH asnC-type" evidence="4">
    <location>
        <begin position="7"/>
        <end position="68"/>
    </location>
</feature>
<dbReference type="SUPFAM" id="SSF46785">
    <property type="entry name" value="Winged helix' DNA-binding domain"/>
    <property type="match status" value="1"/>
</dbReference>
<comment type="caution">
    <text evidence="5">The sequence shown here is derived from an EMBL/GenBank/DDBJ whole genome shotgun (WGS) entry which is preliminary data.</text>
</comment>
<evidence type="ECO:0000313" key="6">
    <source>
        <dbReference type="Proteomes" id="UP001154272"/>
    </source>
</evidence>
<dbReference type="PANTHER" id="PTHR30154">
    <property type="entry name" value="LEUCINE-RESPONSIVE REGULATORY PROTEIN"/>
    <property type="match status" value="1"/>
</dbReference>
<dbReference type="PROSITE" id="PS50956">
    <property type="entry name" value="HTH_ASNC_2"/>
    <property type="match status" value="1"/>
</dbReference>
<dbReference type="Gene3D" id="1.10.10.10">
    <property type="entry name" value="Winged helix-like DNA-binding domain superfamily/Winged helix DNA-binding domain"/>
    <property type="match status" value="1"/>
</dbReference>
<accession>A0ABM9HMA2</accession>
<evidence type="ECO:0000256" key="3">
    <source>
        <dbReference type="ARBA" id="ARBA00023163"/>
    </source>
</evidence>
<dbReference type="Pfam" id="PF13412">
    <property type="entry name" value="HTH_24"/>
    <property type="match status" value="1"/>
</dbReference>
<dbReference type="InterPro" id="IPR019888">
    <property type="entry name" value="Tscrpt_reg_AsnC-like"/>
</dbReference>
<sequence>MAQLVELDRIDWLILDELQKDGRITNIDLAQRVGISAPPCLRRVRRLEAMGVIKSYHAVIDNVSVGWSLSVFVLVGLDSQKESVLTEFETQMAELPEVRECHMVRGGVDFLIRFIAKDAEDENRLTHELTSNPHVARVQTLQIIRTSLQREGVPLAKPAE</sequence>
<dbReference type="SMART" id="SM00344">
    <property type="entry name" value="HTH_ASNC"/>
    <property type="match status" value="1"/>
</dbReference>
<dbReference type="InterPro" id="IPR036388">
    <property type="entry name" value="WH-like_DNA-bd_sf"/>
</dbReference>
<dbReference type="RefSeq" id="WP_034335658.1">
    <property type="nucleotide sequence ID" value="NZ_CAMXCH010000002.1"/>
</dbReference>
<dbReference type="InterPro" id="IPR011991">
    <property type="entry name" value="ArsR-like_HTH"/>
</dbReference>
<dbReference type="Pfam" id="PF01037">
    <property type="entry name" value="AsnC_trans_reg"/>
    <property type="match status" value="1"/>
</dbReference>
<reference evidence="5" key="1">
    <citation type="submission" date="2022-10" db="EMBL/GenBank/DDBJ databases">
        <authorList>
            <person name="Botero Cardona J."/>
        </authorList>
    </citation>
    <scope>NUCLEOTIDE SEQUENCE</scope>
    <source>
        <strain evidence="5">R-83534</strain>
    </source>
</reference>
<keyword evidence="3" id="KW-0804">Transcription</keyword>
<dbReference type="InterPro" id="IPR011008">
    <property type="entry name" value="Dimeric_a/b-barrel"/>
</dbReference>